<feature type="region of interest" description="Disordered" evidence="1">
    <location>
        <begin position="133"/>
        <end position="153"/>
    </location>
</feature>
<comment type="caution">
    <text evidence="2">The sequence shown here is derived from an EMBL/GenBank/DDBJ whole genome shotgun (WGS) entry which is preliminary data.</text>
</comment>
<protein>
    <submittedName>
        <fullName evidence="2">Uncharacterized protein</fullName>
    </submittedName>
</protein>
<accession>X0PSA3</accession>
<reference evidence="2 3" key="1">
    <citation type="submission" date="2014-02" db="EMBL/GenBank/DDBJ databases">
        <title>Whole genome shotgun sequence of Rhodococcus wratislaviensis NBRC 100605.</title>
        <authorList>
            <person name="Hosoyama A."/>
            <person name="Tsuchikane K."/>
            <person name="Yoshida I."/>
            <person name="Ohji S."/>
            <person name="Ichikawa N."/>
            <person name="Yamazoe A."/>
            <person name="Fujita N."/>
        </authorList>
    </citation>
    <scope>NUCLEOTIDE SEQUENCE [LARGE SCALE GENOMIC DNA]</scope>
    <source>
        <strain evidence="2 3">NBRC 100605</strain>
    </source>
</reference>
<sequence length="153" mass="15643">MSLGLHPNRVRNARPKCAGSENPQEKAISEFELFAGEGPVETAGGEVERGYEVGDVAQVGGSLPGGGGVVDGASEGCGGVAEEPAQREILAQIGVIVCPAGADRTCGAHLQVGRRADVNTGVLARNCRGRPSPVRPVGLPGRRRTVVDPARGL</sequence>
<keyword evidence="3" id="KW-1185">Reference proteome</keyword>
<evidence type="ECO:0000256" key="1">
    <source>
        <dbReference type="SAM" id="MobiDB-lite"/>
    </source>
</evidence>
<dbReference type="AlphaFoldDB" id="X0PSA3"/>
<proteinExistence type="predicted"/>
<gene>
    <name evidence="2" type="ORF">RW1_026_01380</name>
</gene>
<name>X0PSA3_RHOWR</name>
<evidence type="ECO:0000313" key="3">
    <source>
        <dbReference type="Proteomes" id="UP000019491"/>
    </source>
</evidence>
<dbReference type="Proteomes" id="UP000019491">
    <property type="component" value="Unassembled WGS sequence"/>
</dbReference>
<feature type="region of interest" description="Disordered" evidence="1">
    <location>
        <begin position="1"/>
        <end position="22"/>
    </location>
</feature>
<evidence type="ECO:0000313" key="2">
    <source>
        <dbReference type="EMBL" id="GAF45838.1"/>
    </source>
</evidence>
<dbReference type="EMBL" id="BAWF01000026">
    <property type="protein sequence ID" value="GAF45838.1"/>
    <property type="molecule type" value="Genomic_DNA"/>
</dbReference>
<organism evidence="2 3">
    <name type="scientific">Rhodococcus wratislaviensis NBRC 100605</name>
    <dbReference type="NCBI Taxonomy" id="1219028"/>
    <lineage>
        <taxon>Bacteria</taxon>
        <taxon>Bacillati</taxon>
        <taxon>Actinomycetota</taxon>
        <taxon>Actinomycetes</taxon>
        <taxon>Mycobacteriales</taxon>
        <taxon>Nocardiaceae</taxon>
        <taxon>Rhodococcus</taxon>
    </lineage>
</organism>